<comment type="caution">
    <text evidence="1">The sequence shown here is derived from an EMBL/GenBank/DDBJ whole genome shotgun (WGS) entry which is preliminary data.</text>
</comment>
<evidence type="ECO:0000313" key="2">
    <source>
        <dbReference type="Proteomes" id="UP000821865"/>
    </source>
</evidence>
<reference evidence="1" key="1">
    <citation type="submission" date="2020-05" db="EMBL/GenBank/DDBJ databases">
        <title>Large-scale comparative analyses of tick genomes elucidate their genetic diversity and vector capacities.</title>
        <authorList>
            <person name="Jia N."/>
            <person name="Wang J."/>
            <person name="Shi W."/>
            <person name="Du L."/>
            <person name="Sun Y."/>
            <person name="Zhan W."/>
            <person name="Jiang J."/>
            <person name="Wang Q."/>
            <person name="Zhang B."/>
            <person name="Ji P."/>
            <person name="Sakyi L.B."/>
            <person name="Cui X."/>
            <person name="Yuan T."/>
            <person name="Jiang B."/>
            <person name="Yang W."/>
            <person name="Lam T.T.-Y."/>
            <person name="Chang Q."/>
            <person name="Ding S."/>
            <person name="Wang X."/>
            <person name="Zhu J."/>
            <person name="Ruan X."/>
            <person name="Zhao L."/>
            <person name="Wei J."/>
            <person name="Que T."/>
            <person name="Du C."/>
            <person name="Cheng J."/>
            <person name="Dai P."/>
            <person name="Han X."/>
            <person name="Huang E."/>
            <person name="Gao Y."/>
            <person name="Liu J."/>
            <person name="Shao H."/>
            <person name="Ye R."/>
            <person name="Li L."/>
            <person name="Wei W."/>
            <person name="Wang X."/>
            <person name="Wang C."/>
            <person name="Yang T."/>
            <person name="Huo Q."/>
            <person name="Li W."/>
            <person name="Guo W."/>
            <person name="Chen H."/>
            <person name="Zhou L."/>
            <person name="Ni X."/>
            <person name="Tian J."/>
            <person name="Zhou Y."/>
            <person name="Sheng Y."/>
            <person name="Liu T."/>
            <person name="Pan Y."/>
            <person name="Xia L."/>
            <person name="Li J."/>
            <person name="Zhao F."/>
            <person name="Cao W."/>
        </authorList>
    </citation>
    <scope>NUCLEOTIDE SEQUENCE</scope>
    <source>
        <strain evidence="1">Dsil-2018</strain>
    </source>
</reference>
<organism evidence="1 2">
    <name type="scientific">Dermacentor silvarum</name>
    <name type="common">Tick</name>
    <dbReference type="NCBI Taxonomy" id="543639"/>
    <lineage>
        <taxon>Eukaryota</taxon>
        <taxon>Metazoa</taxon>
        <taxon>Ecdysozoa</taxon>
        <taxon>Arthropoda</taxon>
        <taxon>Chelicerata</taxon>
        <taxon>Arachnida</taxon>
        <taxon>Acari</taxon>
        <taxon>Parasitiformes</taxon>
        <taxon>Ixodida</taxon>
        <taxon>Ixodoidea</taxon>
        <taxon>Ixodidae</taxon>
        <taxon>Rhipicephalinae</taxon>
        <taxon>Dermacentor</taxon>
    </lineage>
</organism>
<evidence type="ECO:0000313" key="1">
    <source>
        <dbReference type="EMBL" id="KAH7953801.1"/>
    </source>
</evidence>
<gene>
    <name evidence="1" type="ORF">HPB49_012417</name>
</gene>
<proteinExistence type="predicted"/>
<dbReference type="Proteomes" id="UP000821865">
    <property type="component" value="Chromosome 4"/>
</dbReference>
<accession>A0ACB8CXD5</accession>
<dbReference type="EMBL" id="CM023473">
    <property type="protein sequence ID" value="KAH7953801.1"/>
    <property type="molecule type" value="Genomic_DNA"/>
</dbReference>
<protein>
    <submittedName>
        <fullName evidence="1">Uncharacterized protein</fullName>
    </submittedName>
</protein>
<sequence length="398" mass="45421">MTDNSRPEKDALKKTWPTAEQLLCQFHVLQAEWRWLTATANKVPKEDRRQLMAAFQKILYAKDLSQLQAAKEHLRTVGHEAYIHRVEAFLCCEKEWVQMYRTNLATRGHNTNNYSEASIRILKDVVLCRTKAFNAVALVEIVVSTWEKYFETRLLRHAHHREASHRLTFEHLLQDLPELPAGSITKSGETYYVPSSSSTATHEVQADVGICSCLGRSLSASDQKRYSEKLFVYGVQCPDPYGIPESDWIKDADAKRLCPPVKMTNVVIYLLFSPSQFTPESVENYKSLEAYRPGKQPRKLAAEPKHTCESFNSSDKEIFERLQKASSSAVVVRSIPKLDPEDTDSASEDEEMYTFLWRAPLWGTVTTFLSRHAGGPANPYLAYDDTDPLRRRVSRTLA</sequence>
<keyword evidence="2" id="KW-1185">Reference proteome</keyword>
<name>A0ACB8CXD5_DERSI</name>